<dbReference type="RefSeq" id="WP_200235725.1">
    <property type="nucleotide sequence ID" value="NZ_NRRV01000014.1"/>
</dbReference>
<keyword evidence="4" id="KW-1185">Reference proteome</keyword>
<dbReference type="Proteomes" id="UP000748752">
    <property type="component" value="Unassembled WGS sequence"/>
</dbReference>
<gene>
    <name evidence="3" type="ORF">CKO31_07810</name>
</gene>
<dbReference type="InterPro" id="IPR036465">
    <property type="entry name" value="vWFA_dom_sf"/>
</dbReference>
<dbReference type="InterPro" id="IPR002035">
    <property type="entry name" value="VWF_A"/>
</dbReference>
<dbReference type="EMBL" id="NRRV01000014">
    <property type="protein sequence ID" value="MBK1630650.1"/>
    <property type="molecule type" value="Genomic_DNA"/>
</dbReference>
<evidence type="ECO:0000313" key="3">
    <source>
        <dbReference type="EMBL" id="MBK1630650.1"/>
    </source>
</evidence>
<dbReference type="PANTHER" id="PTHR41248:SF1">
    <property type="entry name" value="NORD PROTEIN"/>
    <property type="match status" value="1"/>
</dbReference>
<dbReference type="InterPro" id="IPR025861">
    <property type="entry name" value="CobT_VWA_dom"/>
</dbReference>
<sequence>MSLTTITNALPIVAAAYGRKFNVPVQVGGNDAYTNGKTIQIPQIDDTPTSRIMAYGYLAHEAAHVRFTDFDLARSHTPLGRFVEGVLEDVRIETAIIRTYPGTRRTLDAVIDHLVDTGSMNPVSTTNSPSDIFGNGLLAISRHRYRQQPALRNHADQADGALRQVFGDSFVRRLHGLLADVPRLTSTADSMALAQRILELMEDEAQQPQDQQENSSKEQRTQPNDQGSGSEGTGHQSSESQAQGSESNAPGAQDEDSGTDAEEQSAASQAPSTDAEAHSALNQALSATDEDLPTDLFEQVAETLQANAQPSPTLLPTVEHFAGDPVQGQQTLKRVKVHSAKLTSRLQGLVQAHTMARSRTVRHGRQLSPSHLHRAAVGDPRIFRTKEQREAPNTALHLLVDLSGSMAGGKDRLALDAAMALALALEPMGGVSRAVTAFPGIYGQEDQVAAVVGHGQPVSRHAGAFTQGARGGTPMTGALWFAAADLLARSEERRVLITLTDGVPNHFVSAVDLVQRAGSSGIELIGIGIQTEISALFPTAIRIDDIADLKRELFRIAERLLLSTHR</sequence>
<dbReference type="PANTHER" id="PTHR41248">
    <property type="entry name" value="NORD PROTEIN"/>
    <property type="match status" value="1"/>
</dbReference>
<dbReference type="Pfam" id="PF11775">
    <property type="entry name" value="CobT_C"/>
    <property type="match status" value="1"/>
</dbReference>
<evidence type="ECO:0000259" key="2">
    <source>
        <dbReference type="SMART" id="SM00327"/>
    </source>
</evidence>
<dbReference type="Gene3D" id="3.40.50.410">
    <property type="entry name" value="von Willebrand factor, type A domain"/>
    <property type="match status" value="1"/>
</dbReference>
<dbReference type="InterPro" id="IPR051928">
    <property type="entry name" value="NorD/CobT"/>
</dbReference>
<feature type="region of interest" description="Disordered" evidence="1">
    <location>
        <begin position="204"/>
        <end position="279"/>
    </location>
</feature>
<accession>A0ABS1CFG5</accession>
<organism evidence="3 4">
    <name type="scientific">Thiohalocapsa halophila</name>
    <dbReference type="NCBI Taxonomy" id="69359"/>
    <lineage>
        <taxon>Bacteria</taxon>
        <taxon>Pseudomonadati</taxon>
        <taxon>Pseudomonadota</taxon>
        <taxon>Gammaproteobacteria</taxon>
        <taxon>Chromatiales</taxon>
        <taxon>Chromatiaceae</taxon>
        <taxon>Thiohalocapsa</taxon>
    </lineage>
</organism>
<evidence type="ECO:0000256" key="1">
    <source>
        <dbReference type="SAM" id="MobiDB-lite"/>
    </source>
</evidence>
<name>A0ABS1CFG5_9GAMM</name>
<feature type="domain" description="VWFA" evidence="2">
    <location>
        <begin position="393"/>
        <end position="566"/>
    </location>
</feature>
<comment type="caution">
    <text evidence="3">The sequence shown here is derived from an EMBL/GenBank/DDBJ whole genome shotgun (WGS) entry which is preliminary data.</text>
</comment>
<protein>
    <submittedName>
        <fullName evidence="3">VWA domain-containing protein</fullName>
    </submittedName>
</protein>
<proteinExistence type="predicted"/>
<feature type="compositionally biased region" description="Low complexity" evidence="1">
    <location>
        <begin position="236"/>
        <end position="247"/>
    </location>
</feature>
<dbReference type="InterPro" id="IPR006538">
    <property type="entry name" value="CobT"/>
</dbReference>
<evidence type="ECO:0000313" key="4">
    <source>
        <dbReference type="Proteomes" id="UP000748752"/>
    </source>
</evidence>
<feature type="compositionally biased region" description="Acidic residues" evidence="1">
    <location>
        <begin position="253"/>
        <end position="263"/>
    </location>
</feature>
<dbReference type="Pfam" id="PF06213">
    <property type="entry name" value="CobT"/>
    <property type="match status" value="1"/>
</dbReference>
<dbReference type="SUPFAM" id="SSF53300">
    <property type="entry name" value="vWA-like"/>
    <property type="match status" value="1"/>
</dbReference>
<dbReference type="SMART" id="SM00327">
    <property type="entry name" value="VWA"/>
    <property type="match status" value="1"/>
</dbReference>
<reference evidence="3 4" key="1">
    <citation type="journal article" date="2020" name="Microorganisms">
        <title>Osmotic Adaptation and Compatible Solute Biosynthesis of Phototrophic Bacteria as Revealed from Genome Analyses.</title>
        <authorList>
            <person name="Imhoff J.F."/>
            <person name="Rahn T."/>
            <person name="Kunzel S."/>
            <person name="Keller A."/>
            <person name="Neulinger S.C."/>
        </authorList>
    </citation>
    <scope>NUCLEOTIDE SEQUENCE [LARGE SCALE GENOMIC DNA]</scope>
    <source>
        <strain evidence="3 4">DSM 6210</strain>
    </source>
</reference>